<gene>
    <name evidence="2" type="ORF">ACFP56_07195</name>
</gene>
<reference evidence="3" key="1">
    <citation type="journal article" date="2019" name="Int. J. Syst. Evol. Microbiol.">
        <title>The Global Catalogue of Microorganisms (GCM) 10K type strain sequencing project: providing services to taxonomists for standard genome sequencing and annotation.</title>
        <authorList>
            <consortium name="The Broad Institute Genomics Platform"/>
            <consortium name="The Broad Institute Genome Sequencing Center for Infectious Disease"/>
            <person name="Wu L."/>
            <person name="Ma J."/>
        </authorList>
    </citation>
    <scope>NUCLEOTIDE SEQUENCE [LARGE SCALE GENOMIC DNA]</scope>
    <source>
        <strain evidence="3">PCU 280</strain>
    </source>
</reference>
<evidence type="ECO:0008006" key="4">
    <source>
        <dbReference type="Google" id="ProtNLM"/>
    </source>
</evidence>
<name>A0ABW1V0Z3_9BACL</name>
<keyword evidence="1" id="KW-1133">Transmembrane helix</keyword>
<evidence type="ECO:0000256" key="1">
    <source>
        <dbReference type="SAM" id="Phobius"/>
    </source>
</evidence>
<dbReference type="RefSeq" id="WP_379232739.1">
    <property type="nucleotide sequence ID" value="NZ_JBHSTE010000002.1"/>
</dbReference>
<dbReference type="EMBL" id="JBHSTE010000002">
    <property type="protein sequence ID" value="MFC6332407.1"/>
    <property type="molecule type" value="Genomic_DNA"/>
</dbReference>
<keyword evidence="3" id="KW-1185">Reference proteome</keyword>
<feature type="transmembrane region" description="Helical" evidence="1">
    <location>
        <begin position="49"/>
        <end position="72"/>
    </location>
</feature>
<organism evidence="2 3">
    <name type="scientific">Paenibacillus septentrionalis</name>
    <dbReference type="NCBI Taxonomy" id="429342"/>
    <lineage>
        <taxon>Bacteria</taxon>
        <taxon>Bacillati</taxon>
        <taxon>Bacillota</taxon>
        <taxon>Bacilli</taxon>
        <taxon>Bacillales</taxon>
        <taxon>Paenibacillaceae</taxon>
        <taxon>Paenibacillus</taxon>
    </lineage>
</organism>
<protein>
    <recommendedName>
        <fullName evidence="4">DUF2909 domain-containing protein</fullName>
    </recommendedName>
</protein>
<sequence>MNLTALWFVINLFFVASFIITLFMHRAVTMASQHADDTRRSNKLRSIRNGLVATTIVLFIAMSAAFISNMYMNG</sequence>
<comment type="caution">
    <text evidence="2">The sequence shown here is derived from an EMBL/GenBank/DDBJ whole genome shotgun (WGS) entry which is preliminary data.</text>
</comment>
<evidence type="ECO:0000313" key="3">
    <source>
        <dbReference type="Proteomes" id="UP001596233"/>
    </source>
</evidence>
<feature type="transmembrane region" description="Helical" evidence="1">
    <location>
        <begin position="6"/>
        <end position="28"/>
    </location>
</feature>
<keyword evidence="1" id="KW-0812">Transmembrane</keyword>
<keyword evidence="1" id="KW-0472">Membrane</keyword>
<accession>A0ABW1V0Z3</accession>
<dbReference type="Proteomes" id="UP001596233">
    <property type="component" value="Unassembled WGS sequence"/>
</dbReference>
<proteinExistence type="predicted"/>
<evidence type="ECO:0000313" key="2">
    <source>
        <dbReference type="EMBL" id="MFC6332407.1"/>
    </source>
</evidence>